<evidence type="ECO:0000313" key="2">
    <source>
        <dbReference type="Proteomes" id="UP000886818"/>
    </source>
</evidence>
<protein>
    <submittedName>
        <fullName evidence="1">Uncharacterized protein</fullName>
    </submittedName>
</protein>
<evidence type="ECO:0000313" key="1">
    <source>
        <dbReference type="EMBL" id="QXM05990.1"/>
    </source>
</evidence>
<sequence>MKVRIFFPDTLEKQKGFYEKVAQEQVKIIKNYIEELPINKEEKYSLWEEIKLDIKKDLFKI</sequence>
<accession>A0ABX8RDK9</accession>
<organism evidence="1 2">
    <name type="scientific">Crassaminicella indica</name>
    <dbReference type="NCBI Taxonomy" id="2855394"/>
    <lineage>
        <taxon>Bacteria</taxon>
        <taxon>Bacillati</taxon>
        <taxon>Bacillota</taxon>
        <taxon>Clostridia</taxon>
        <taxon>Eubacteriales</taxon>
        <taxon>Clostridiaceae</taxon>
        <taxon>Crassaminicella</taxon>
    </lineage>
</organism>
<proteinExistence type="predicted"/>
<dbReference type="RefSeq" id="WP_218282687.1">
    <property type="nucleotide sequence ID" value="NZ_CP078093.1"/>
</dbReference>
<reference evidence="1" key="1">
    <citation type="submission" date="2021-07" db="EMBL/GenBank/DDBJ databases">
        <title>Complete genome sequence of Crassaminicella sp. 143-21, isolated from a deep-sea hydrothermal vent.</title>
        <authorList>
            <person name="Li X."/>
        </authorList>
    </citation>
    <scope>NUCLEOTIDE SEQUENCE</scope>
    <source>
        <strain evidence="1">143-21</strain>
    </source>
</reference>
<gene>
    <name evidence="1" type="ORF">KVH43_11610</name>
</gene>
<name>A0ABX8RDK9_9CLOT</name>
<dbReference type="EMBL" id="CP078093">
    <property type="protein sequence ID" value="QXM05990.1"/>
    <property type="molecule type" value="Genomic_DNA"/>
</dbReference>
<dbReference type="Proteomes" id="UP000886818">
    <property type="component" value="Chromosome"/>
</dbReference>
<keyword evidence="2" id="KW-1185">Reference proteome</keyword>